<name>A0A6F8V893_9PROT</name>
<dbReference type="Proteomes" id="UP000502260">
    <property type="component" value="Chromosome"/>
</dbReference>
<sequence>MLRKLLTLIFLLVAITPAAMAGVTSVGSSVLEPFLKQWAAKIGGDINISSPGTSTAPKALISGKADLAAMNREMTNDESEAFIRVHGYYPTAIPVAIEAVAVYAHPGNPIKGLEYKQLDSLFSASHGCGWSESIATWGQLGLPTPWDKQSIVLLGHNNKSPVRDFFSKAVLCHDDFKPNIEELSHEQLLAKVAQNKDALGYGRYQPNSGLKMVPLKKGAGDFVPLTVANLYNKSYRLQHFLFLYIDKPHGKPVSPAVMDFLKTGLSKEGQAAVAEAGYVPLPDELVQRQLSKLK</sequence>
<dbReference type="RefSeq" id="WP_173059158.1">
    <property type="nucleotide sequence ID" value="NZ_AP022853.1"/>
</dbReference>
<feature type="chain" id="PRO_5026295953" evidence="2">
    <location>
        <begin position="22"/>
        <end position="294"/>
    </location>
</feature>
<dbReference type="EMBL" id="AP022853">
    <property type="protein sequence ID" value="BCB25351.1"/>
    <property type="molecule type" value="Genomic_DNA"/>
</dbReference>
<dbReference type="InterPro" id="IPR024370">
    <property type="entry name" value="PBP_domain"/>
</dbReference>
<feature type="domain" description="PBP" evidence="3">
    <location>
        <begin position="17"/>
        <end position="262"/>
    </location>
</feature>
<evidence type="ECO:0000259" key="3">
    <source>
        <dbReference type="Pfam" id="PF12849"/>
    </source>
</evidence>
<reference evidence="5" key="1">
    <citation type="submission" date="2020-03" db="EMBL/GenBank/DDBJ databases">
        <title>Complete genome sequence of sulfur-oxidizing bacterium skT11.</title>
        <authorList>
            <person name="Kanda M."/>
            <person name="Kojima H."/>
            <person name="Fukui M."/>
        </authorList>
    </citation>
    <scope>NUCLEOTIDE SEQUENCE [LARGE SCALE GENOMIC DNA]</scope>
    <source>
        <strain evidence="5">skT11</strain>
    </source>
</reference>
<keyword evidence="5" id="KW-1185">Reference proteome</keyword>
<accession>A0A6F8V893</accession>
<dbReference type="Gene3D" id="3.40.190.10">
    <property type="entry name" value="Periplasmic binding protein-like II"/>
    <property type="match status" value="2"/>
</dbReference>
<feature type="signal peptide" evidence="2">
    <location>
        <begin position="1"/>
        <end position="21"/>
    </location>
</feature>
<organism evidence="4 5">
    <name type="scientific">Sulfurimicrobium lacus</name>
    <dbReference type="NCBI Taxonomy" id="2715678"/>
    <lineage>
        <taxon>Bacteria</taxon>
        <taxon>Pseudomonadati</taxon>
        <taxon>Pseudomonadota</taxon>
        <taxon>Betaproteobacteria</taxon>
        <taxon>Nitrosomonadales</taxon>
        <taxon>Sulfuricellaceae</taxon>
        <taxon>Sulfurimicrobium</taxon>
    </lineage>
</organism>
<evidence type="ECO:0000256" key="2">
    <source>
        <dbReference type="SAM" id="SignalP"/>
    </source>
</evidence>
<evidence type="ECO:0000256" key="1">
    <source>
        <dbReference type="ARBA" id="ARBA00022729"/>
    </source>
</evidence>
<keyword evidence="1 2" id="KW-0732">Signal</keyword>
<protein>
    <submittedName>
        <fullName evidence="4">Phosphate-binding protein PstS</fullName>
    </submittedName>
</protein>
<proteinExistence type="predicted"/>
<dbReference type="Pfam" id="PF12849">
    <property type="entry name" value="PBP_like_2"/>
    <property type="match status" value="1"/>
</dbReference>
<dbReference type="KEGG" id="slac:SKTS_02370"/>
<evidence type="ECO:0000313" key="5">
    <source>
        <dbReference type="Proteomes" id="UP000502260"/>
    </source>
</evidence>
<dbReference type="PANTHER" id="PTHR30570:SF6">
    <property type="entry name" value="PHOSPHATE-BINDING PROTEIN PSTS"/>
    <property type="match status" value="1"/>
</dbReference>
<dbReference type="AlphaFoldDB" id="A0A6F8V893"/>
<dbReference type="InterPro" id="IPR050811">
    <property type="entry name" value="Phosphate_ABC_transporter"/>
</dbReference>
<dbReference type="PANTHER" id="PTHR30570">
    <property type="entry name" value="PERIPLASMIC PHOSPHATE BINDING COMPONENT OF PHOSPHATE ABC TRANSPORTER"/>
    <property type="match status" value="1"/>
</dbReference>
<dbReference type="SUPFAM" id="SSF53850">
    <property type="entry name" value="Periplasmic binding protein-like II"/>
    <property type="match status" value="1"/>
</dbReference>
<evidence type="ECO:0000313" key="4">
    <source>
        <dbReference type="EMBL" id="BCB25351.1"/>
    </source>
</evidence>
<gene>
    <name evidence="4" type="primary">pstS_1</name>
    <name evidence="4" type="ORF">SKTS_02370</name>
</gene>